<evidence type="ECO:0000256" key="3">
    <source>
        <dbReference type="ARBA" id="ARBA00022630"/>
    </source>
</evidence>
<dbReference type="AlphaFoldDB" id="S9V888"/>
<evidence type="ECO:0000256" key="5">
    <source>
        <dbReference type="ARBA" id="ARBA00023002"/>
    </source>
</evidence>
<feature type="domain" description="FAD dependent oxidoreductase" evidence="6">
    <location>
        <begin position="6"/>
        <end position="321"/>
    </location>
</feature>
<dbReference type="InterPro" id="IPR038299">
    <property type="entry name" value="DAO_C_sf"/>
</dbReference>
<dbReference type="PANTHER" id="PTHR11985">
    <property type="entry name" value="GLYCEROL-3-PHOSPHATE DEHYDROGENASE"/>
    <property type="match status" value="1"/>
</dbReference>
<dbReference type="Proteomes" id="UP000015354">
    <property type="component" value="Unassembled WGS sequence"/>
</dbReference>
<name>S9V888_9TRYP</name>
<reference evidence="8 9" key="1">
    <citation type="journal article" date="2013" name="PLoS ONE">
        <title>Predicting the Proteins of Angomonas deanei, Strigomonas culicis and Their Respective Endosymbionts Reveals New Aspects of the Trypanosomatidae Family.</title>
        <authorList>
            <person name="Motta M.C."/>
            <person name="Martins A.C."/>
            <person name="de Souza S.S."/>
            <person name="Catta-Preta C.M."/>
            <person name="Silva R."/>
            <person name="Klein C.C."/>
            <person name="de Almeida L.G."/>
            <person name="de Lima Cunha O."/>
            <person name="Ciapina L.P."/>
            <person name="Brocchi M."/>
            <person name="Colabardini A.C."/>
            <person name="de Araujo Lima B."/>
            <person name="Machado C.R."/>
            <person name="de Almeida Soares C.M."/>
            <person name="Probst C.M."/>
            <person name="de Menezes C.B."/>
            <person name="Thompson C.E."/>
            <person name="Bartholomeu D.C."/>
            <person name="Gradia D.F."/>
            <person name="Pavoni D.P."/>
            <person name="Grisard E.C."/>
            <person name="Fantinatti-Garboggini F."/>
            <person name="Marchini F.K."/>
            <person name="Rodrigues-Luiz G.F."/>
            <person name="Wagner G."/>
            <person name="Goldman G.H."/>
            <person name="Fietto J.L."/>
            <person name="Elias M.C."/>
            <person name="Goldman M.H."/>
            <person name="Sagot M.F."/>
            <person name="Pereira M."/>
            <person name="Stoco P.H."/>
            <person name="de Mendonca-Neto R.P."/>
            <person name="Teixeira S.M."/>
            <person name="Maciel T.E."/>
            <person name="de Oliveira Mendes T.A."/>
            <person name="Urmenyi T.P."/>
            <person name="de Souza W."/>
            <person name="Schenkman S."/>
            <person name="de Vasconcelos A.T."/>
        </authorList>
    </citation>
    <scope>NUCLEOTIDE SEQUENCE [LARGE SCALE GENOMIC DNA]</scope>
</reference>
<accession>S9V888</accession>
<keyword evidence="3" id="KW-0285">Flavoprotein</keyword>
<dbReference type="InterPro" id="IPR000447">
    <property type="entry name" value="G3P_DH_FAD-dep"/>
</dbReference>
<evidence type="ECO:0000256" key="2">
    <source>
        <dbReference type="ARBA" id="ARBA00007330"/>
    </source>
</evidence>
<keyword evidence="5" id="KW-0560">Oxidoreductase</keyword>
<protein>
    <submittedName>
        <fullName evidence="8">Glycerol-3-phosphate dehydrogenase</fullName>
    </submittedName>
</protein>
<comment type="similarity">
    <text evidence="2">Belongs to the FAD-dependent glycerol-3-phosphate dehydrogenase family.</text>
</comment>
<gene>
    <name evidence="8" type="ORF">STCU_09594</name>
</gene>
<dbReference type="OrthoDB" id="278303at2759"/>
<keyword evidence="9" id="KW-1185">Reference proteome</keyword>
<dbReference type="GO" id="GO:0004368">
    <property type="term" value="F:glycerol-3-phosphate dehydrogenase (quinone) activity"/>
    <property type="evidence" value="ECO:0007669"/>
    <property type="project" value="InterPro"/>
</dbReference>
<dbReference type="PANTHER" id="PTHR11985:SF11">
    <property type="entry name" value="DEHYDROGENASE (FAD-DEPENDENT), PUTATIVE-RELATED"/>
    <property type="match status" value="1"/>
</dbReference>
<dbReference type="Gene3D" id="1.10.8.870">
    <property type="entry name" value="Alpha-glycerophosphate oxidase, cap domain"/>
    <property type="match status" value="1"/>
</dbReference>
<dbReference type="InterPro" id="IPR031656">
    <property type="entry name" value="DAO_C"/>
</dbReference>
<dbReference type="InterPro" id="IPR036188">
    <property type="entry name" value="FAD/NAD-bd_sf"/>
</dbReference>
<evidence type="ECO:0000313" key="8">
    <source>
        <dbReference type="EMBL" id="EPY19155.1"/>
    </source>
</evidence>
<evidence type="ECO:0000256" key="4">
    <source>
        <dbReference type="ARBA" id="ARBA00022827"/>
    </source>
</evidence>
<proteinExistence type="inferred from homology"/>
<organism evidence="8 9">
    <name type="scientific">Strigomonas culicis</name>
    <dbReference type="NCBI Taxonomy" id="28005"/>
    <lineage>
        <taxon>Eukaryota</taxon>
        <taxon>Discoba</taxon>
        <taxon>Euglenozoa</taxon>
        <taxon>Kinetoplastea</taxon>
        <taxon>Metakinetoplastina</taxon>
        <taxon>Trypanosomatida</taxon>
        <taxon>Trypanosomatidae</taxon>
        <taxon>Strigomonadinae</taxon>
        <taxon>Strigomonas</taxon>
    </lineage>
</organism>
<keyword evidence="4" id="KW-0274">FAD</keyword>
<comment type="cofactor">
    <cofactor evidence="1">
        <name>FAD</name>
        <dbReference type="ChEBI" id="CHEBI:57692"/>
    </cofactor>
</comment>
<evidence type="ECO:0000256" key="1">
    <source>
        <dbReference type="ARBA" id="ARBA00001974"/>
    </source>
</evidence>
<dbReference type="Pfam" id="PF16901">
    <property type="entry name" value="DAO_C"/>
    <property type="match status" value="1"/>
</dbReference>
<dbReference type="EMBL" id="ATMH01009594">
    <property type="protein sequence ID" value="EPY19155.1"/>
    <property type="molecule type" value="Genomic_DNA"/>
</dbReference>
<dbReference type="Gene3D" id="3.50.50.60">
    <property type="entry name" value="FAD/NAD(P)-binding domain"/>
    <property type="match status" value="1"/>
</dbReference>
<dbReference type="GO" id="GO:0005739">
    <property type="term" value="C:mitochondrion"/>
    <property type="evidence" value="ECO:0007669"/>
    <property type="project" value="TreeGrafter"/>
</dbReference>
<feature type="domain" description="Alpha-glycerophosphate oxidase C-terminal" evidence="7">
    <location>
        <begin position="421"/>
        <end position="467"/>
    </location>
</feature>
<dbReference type="Pfam" id="PF01266">
    <property type="entry name" value="DAO"/>
    <property type="match status" value="1"/>
</dbReference>
<dbReference type="InterPro" id="IPR006076">
    <property type="entry name" value="FAD-dep_OxRdtase"/>
</dbReference>
<evidence type="ECO:0000259" key="6">
    <source>
        <dbReference type="Pfam" id="PF01266"/>
    </source>
</evidence>
<comment type="caution">
    <text evidence="8">The sequence shown here is derived from an EMBL/GenBank/DDBJ whole genome shotgun (WGS) entry which is preliminary data.</text>
</comment>
<evidence type="ECO:0000313" key="9">
    <source>
        <dbReference type="Proteomes" id="UP000015354"/>
    </source>
</evidence>
<sequence length="484" mass="51343">MEELRAATVWRNVAPHCTDDGRPARTLLPALHTTELAELLAAAALSTAVSPLCGPARWCGPVRASRVRPIVPEACGGVVAADSTLDGARASCSLARTAEALGVTVLNYAPLERVAYLDPPAAGADGRPPLLRAVVHDAVGAATAGVCTRSVINCAGSWADLVRQTFVDNAADVIPAAFERHYVNSYLVAPREAVRVPARADADASEAMQLPGGAAALQVCSTLYSFSASLVLPWADGCCLLGPSISPIALPAVMRDAWKKNDDYMRVAALRSQDGFAAQKARIVEILRTCGVAVDRPRILSCVSHVVPVMKDHHAVPWVGDVLRRGYHIAVSQPALPEGAPPLPFVHVYGGSTSLARTIAAEAVNGVLQRTGCLPATHRAHTAPCRTAQLRLVCPAAWRPSPSDVVTEVEALSRLQSLIADTYVEHLDDVIFRRTRVGYTSPAEALQLLPATAAMVAAARGWSDKRREAEVRTCKALLRDLAVH</sequence>
<dbReference type="GO" id="GO:0006072">
    <property type="term" value="P:glycerol-3-phosphate metabolic process"/>
    <property type="evidence" value="ECO:0007669"/>
    <property type="project" value="InterPro"/>
</dbReference>
<evidence type="ECO:0000259" key="7">
    <source>
        <dbReference type="Pfam" id="PF16901"/>
    </source>
</evidence>